<dbReference type="Proteomes" id="UP000694920">
    <property type="component" value="Unplaced"/>
</dbReference>
<feature type="chain" id="PRO_5044709117" evidence="2">
    <location>
        <begin position="18"/>
        <end position="272"/>
    </location>
</feature>
<reference evidence="4 5" key="1">
    <citation type="submission" date="2025-04" db="UniProtKB">
        <authorList>
            <consortium name="RefSeq"/>
        </authorList>
    </citation>
    <scope>IDENTIFICATION</scope>
</reference>
<proteinExistence type="predicted"/>
<feature type="signal peptide" evidence="2">
    <location>
        <begin position="1"/>
        <end position="17"/>
    </location>
</feature>
<evidence type="ECO:0000313" key="5">
    <source>
        <dbReference type="RefSeq" id="XP_024938625.1"/>
    </source>
</evidence>
<protein>
    <submittedName>
        <fullName evidence="4 5">Uncharacterized protein LOC107265695</fullName>
    </submittedName>
</protein>
<accession>A0AAJ7RDX7</accession>
<feature type="region of interest" description="Disordered" evidence="1">
    <location>
        <begin position="30"/>
        <end position="78"/>
    </location>
</feature>
<evidence type="ECO:0000313" key="3">
    <source>
        <dbReference type="Proteomes" id="UP000694920"/>
    </source>
</evidence>
<dbReference type="RefSeq" id="XP_024938626.1">
    <property type="nucleotide sequence ID" value="XM_025082858.1"/>
</dbReference>
<keyword evidence="3" id="KW-1185">Reference proteome</keyword>
<dbReference type="InterPro" id="IPR031983">
    <property type="entry name" value="DUF4786"/>
</dbReference>
<evidence type="ECO:0000256" key="1">
    <source>
        <dbReference type="SAM" id="MobiDB-lite"/>
    </source>
</evidence>
<dbReference type="GeneID" id="107265695"/>
<sequence>MPTKLLLLVSLVASITAAPLQDTLDNRLQTEDAATPEELVVSPTKDSSTIPKDIQEEDFRNPRNLQGEYNRQSSPELESVDGVVAEEAKTKSSKKGRKHKAFFIDYPYVPQIPSFPSYDNYDDLETEGRTPGNRKRYQESNIYYIRLPPTPYMFVPGLGYISQPPTYSTAPLRPQLAPLRPYRPQSIYQPSINPFINLPIDFVSNGKPTSVYQWQSSAFKPSKRPESQVANLDKGPYFFNGRPTSLYLLRPDGQSSVHQPIQYPDYQDNNYY</sequence>
<dbReference type="Pfam" id="PF16027">
    <property type="entry name" value="DUF4786"/>
    <property type="match status" value="1"/>
</dbReference>
<evidence type="ECO:0000256" key="2">
    <source>
        <dbReference type="SAM" id="SignalP"/>
    </source>
</evidence>
<evidence type="ECO:0000313" key="6">
    <source>
        <dbReference type="RefSeq" id="XP_024938626.1"/>
    </source>
</evidence>
<dbReference type="AlphaFoldDB" id="A0AAJ7RDX7"/>
<organism evidence="3 6">
    <name type="scientific">Cephus cinctus</name>
    <name type="common">Wheat stem sawfly</name>
    <dbReference type="NCBI Taxonomy" id="211228"/>
    <lineage>
        <taxon>Eukaryota</taxon>
        <taxon>Metazoa</taxon>
        <taxon>Ecdysozoa</taxon>
        <taxon>Arthropoda</taxon>
        <taxon>Hexapoda</taxon>
        <taxon>Insecta</taxon>
        <taxon>Pterygota</taxon>
        <taxon>Neoptera</taxon>
        <taxon>Endopterygota</taxon>
        <taxon>Hymenoptera</taxon>
        <taxon>Cephoidea</taxon>
        <taxon>Cephidae</taxon>
        <taxon>Cephus</taxon>
    </lineage>
</organism>
<dbReference type="KEGG" id="ccin:107265695"/>
<gene>
    <name evidence="4 5 6" type="primary">LOC107265695</name>
</gene>
<evidence type="ECO:0000313" key="4">
    <source>
        <dbReference type="RefSeq" id="XP_015590899.1"/>
    </source>
</evidence>
<dbReference type="RefSeq" id="XP_015590899.1">
    <property type="nucleotide sequence ID" value="XM_015735413.2"/>
</dbReference>
<dbReference type="RefSeq" id="XP_024938625.1">
    <property type="nucleotide sequence ID" value="XM_025082857.1"/>
</dbReference>
<name>A0AAJ7RDX7_CEPCN</name>
<feature type="compositionally biased region" description="Polar residues" evidence="1">
    <location>
        <begin position="63"/>
        <end position="76"/>
    </location>
</feature>
<keyword evidence="2" id="KW-0732">Signal</keyword>